<dbReference type="InterPro" id="IPR029052">
    <property type="entry name" value="Metallo-depent_PP-like"/>
</dbReference>
<dbReference type="Gene3D" id="3.60.21.10">
    <property type="match status" value="1"/>
</dbReference>
<feature type="transmembrane region" description="Helical" evidence="1">
    <location>
        <begin position="9"/>
        <end position="28"/>
    </location>
</feature>
<keyword evidence="4" id="KW-1185">Reference proteome</keyword>
<dbReference type="FunCoup" id="K0KI15">
    <property type="interactions" value="79"/>
</dbReference>
<evidence type="ECO:0000256" key="1">
    <source>
        <dbReference type="SAM" id="Phobius"/>
    </source>
</evidence>
<dbReference type="InParanoid" id="K0KI15"/>
<dbReference type="GO" id="GO:0004721">
    <property type="term" value="F:phosphoprotein phosphatase activity"/>
    <property type="evidence" value="ECO:0007669"/>
    <property type="project" value="TreeGrafter"/>
</dbReference>
<feature type="domain" description="Calcineurin-like phosphoesterase" evidence="2">
    <location>
        <begin position="203"/>
        <end position="442"/>
    </location>
</feature>
<keyword evidence="1" id="KW-0472">Membrane</keyword>
<protein>
    <recommendedName>
        <fullName evidence="2">Calcineurin-like phosphoesterase domain-containing protein</fullName>
    </recommendedName>
</protein>
<proteinExistence type="predicted"/>
<dbReference type="EMBL" id="CAIF01000029">
    <property type="protein sequence ID" value="CCH41797.1"/>
    <property type="molecule type" value="Genomic_DNA"/>
</dbReference>
<dbReference type="InterPro" id="IPR004843">
    <property type="entry name" value="Calcineurin-like_PHP"/>
</dbReference>
<accession>K0KI15</accession>
<comment type="caution">
    <text evidence="3">The sequence shown here is derived from an EMBL/GenBank/DDBJ whole genome shotgun (WGS) entry which is preliminary data.</text>
</comment>
<evidence type="ECO:0000259" key="2">
    <source>
        <dbReference type="Pfam" id="PF00149"/>
    </source>
</evidence>
<keyword evidence="1" id="KW-1133">Transmembrane helix</keyword>
<keyword evidence="1" id="KW-0812">Transmembrane</keyword>
<dbReference type="HOGENOM" id="CLU_019692_4_2_1"/>
<organism evidence="3 4">
    <name type="scientific">Wickerhamomyces ciferrii (strain ATCC 14091 / BCRC 22168 / CBS 111 / JCM 3599 / NBRC 0793 / NRRL Y-1031 F-60-10)</name>
    <name type="common">Yeast</name>
    <name type="synonym">Pichia ciferrii</name>
    <dbReference type="NCBI Taxonomy" id="1206466"/>
    <lineage>
        <taxon>Eukaryota</taxon>
        <taxon>Fungi</taxon>
        <taxon>Dikarya</taxon>
        <taxon>Ascomycota</taxon>
        <taxon>Saccharomycotina</taxon>
        <taxon>Saccharomycetes</taxon>
        <taxon>Phaffomycetales</taxon>
        <taxon>Wickerhamomycetaceae</taxon>
        <taxon>Wickerhamomyces</taxon>
    </lineage>
</organism>
<evidence type="ECO:0000313" key="4">
    <source>
        <dbReference type="Proteomes" id="UP000009328"/>
    </source>
</evidence>
<dbReference type="CDD" id="cd07383">
    <property type="entry name" value="MPP_Dcr2"/>
    <property type="match status" value="1"/>
</dbReference>
<sequence>MLNKGFTRLLIYLATIISLISLFSYTKYHQVSPININSHHQSDFIITDLEIKTCFLFTKCQPSNNPSNDWYQIPKPLNFNNNGKKSSFLTQQYLFIKKIKLSSITKEIQVIHDLQVSESNDDNQRWSFKRSEYDPTNSNEYVYNIDVLFGLDAIDPRPDWKLIKIPIIDIQSEVPIYLTLKTSPTTTDLSHPKIQIPIGSNYKILQVADLHFSTNEGTCRDQYPEIQDCKADKRTLKFLETVLDSEKPDLVLLTGDQIFGDDSFESYTTILKALTPFITREIPYALMMGNHDDEGSVSRQELMEFIENLPYSLAQSGPEEIDGFGNYIFTIKDSETQKDLLTFYVLDSHKYSTAPKVNPGYDWIKPNQLSFLESYQQSERKLHENHLSFALFHIPLPEYKNLNQPYIGNYKESVMSPNYNSFARDFFTKIGVSIVTVGHDHCNDYCLLDSNEQDQNKIWLCYGGAVGEGGYAGYGGTTRRLRIFQVDTGEATIKTFKKLETDPQTPFDEQTLVLKKQIVNFQ</sequence>
<dbReference type="Proteomes" id="UP000009328">
    <property type="component" value="Unassembled WGS sequence"/>
</dbReference>
<dbReference type="GO" id="GO:0005737">
    <property type="term" value="C:cytoplasm"/>
    <property type="evidence" value="ECO:0007669"/>
    <property type="project" value="TreeGrafter"/>
</dbReference>
<dbReference type="STRING" id="1206466.K0KI15"/>
<dbReference type="SUPFAM" id="SSF56300">
    <property type="entry name" value="Metallo-dependent phosphatases"/>
    <property type="match status" value="1"/>
</dbReference>
<evidence type="ECO:0000313" key="3">
    <source>
        <dbReference type="EMBL" id="CCH41797.1"/>
    </source>
</evidence>
<dbReference type="AlphaFoldDB" id="K0KI15"/>
<reference evidence="3 4" key="1">
    <citation type="journal article" date="2012" name="Eukaryot. Cell">
        <title>Draft genome sequence of Wickerhamomyces ciferrii NRRL Y-1031 F-60-10.</title>
        <authorList>
            <person name="Schneider J."/>
            <person name="Andrea H."/>
            <person name="Blom J."/>
            <person name="Jaenicke S."/>
            <person name="Ruckert C."/>
            <person name="Schorsch C."/>
            <person name="Szczepanowski R."/>
            <person name="Farwick M."/>
            <person name="Goesmann A."/>
            <person name="Puhler A."/>
            <person name="Schaffer S."/>
            <person name="Tauch A."/>
            <person name="Kohler T."/>
            <person name="Brinkrolf K."/>
        </authorList>
    </citation>
    <scope>NUCLEOTIDE SEQUENCE [LARGE SCALE GENOMIC DNA]</scope>
    <source>
        <strain evidence="4">ATCC 14091 / BCRC 22168 / CBS 111 / JCM 3599 / NBRC 0793 / NRRL Y-1031 F-60-10</strain>
    </source>
</reference>
<dbReference type="eggNOG" id="KOG1432">
    <property type="taxonomic scope" value="Eukaryota"/>
</dbReference>
<name>K0KI15_WICCF</name>
<gene>
    <name evidence="3" type="ORF">BN7_1336</name>
</gene>
<dbReference type="Pfam" id="PF00149">
    <property type="entry name" value="Metallophos"/>
    <property type="match status" value="1"/>
</dbReference>
<dbReference type="PANTHER" id="PTHR32440">
    <property type="entry name" value="PHOSPHATASE DCR2-RELATED-RELATED"/>
    <property type="match status" value="1"/>
</dbReference>
<dbReference type="PANTHER" id="PTHR32440:SF0">
    <property type="entry name" value="PHOSPHATASE DCR2-RELATED"/>
    <property type="match status" value="1"/>
</dbReference>